<name>A0AAE0BZR8_9CHLO</name>
<feature type="compositionally biased region" description="Low complexity" evidence="1">
    <location>
        <begin position="954"/>
        <end position="964"/>
    </location>
</feature>
<proteinExistence type="predicted"/>
<comment type="caution">
    <text evidence="2">The sequence shown here is derived from an EMBL/GenBank/DDBJ whole genome shotgun (WGS) entry which is preliminary data.</text>
</comment>
<accession>A0AAE0BZR8</accession>
<evidence type="ECO:0000313" key="3">
    <source>
        <dbReference type="Proteomes" id="UP001190700"/>
    </source>
</evidence>
<sequence length="1063" mass="120968">MPHFVLNSLNLVNKTEDRAVQELPCVYVDKCCEWISSIITGLHNEGDGCLVEVDGDVIRVGEGIRVSISTLSEDERALWNDIAANIDAYFRRVEFASNHTMSYDEQVDRSTQLRCKGCFYNSEVQDLLQKSAFIVQFVVLFLYVKVEVSNRFTVGYKTLLLVCQKSITKKSATIVSTDSVASKHRARDAEVLTIESLYHTAQRTKRTADFKLQCTLDSLFYYWYDLHPRTFATGTWSGCMSSSTIWATSWITFDFMRSVHPTFSGQRKAVLRALRWEHSGYESGEENQLLSDVDLVATNPTNTAKCFTVSTSHSDASSLSSVDQAFVFLYKLFDISPASNPQVEARECVRTMYEHRVIMTAKLISAIYKKVVSGDVDTPSIATGKARADCSKKKPGCKPSAKATDTRHPLQTEWQSCKAILYAMHVWGSGFDQYLSEMIESMQRAILSFSPSLNSSAFEVSADDRLLPYVAPSTYWRGERSARDWPWMHKKLAAKHAFAIRKYVIDTYPSAFEKLLQRVLVFVKSTIILYGYSERWELPHAFWQLCLRNKDSAERFKLLEQCLRQFAPQCEHLLPLLLHSEVCVERSAAISALHRLIAKELLHVHFMHGNFSTSSQNCEFRPIRRVVTREETESTVRMIWNAGYIHEAESILQILNEPSADRASPYRMFFLEGGSRPTDFLNMVHSSRHFLTGGVEGRIRVYRVDEERICFLATEDTVTMMQEVAEVLQIWTKRVVSLEHLLKHLFRLRTRCEYANAWILKHIVQSTWNLNDPKTSFASAKAKQVNESDQAVQAPQVLGDLLEWFMQNLCNVCDEDFFDQDVNFGRSETLSGMVKILKGKRTRQNVAFEKDTLIGVFHLMCCATAGCAPMGINAENAIDVLQQVKLCVFEGTRSYRICSFLESFCTDEFVGWCIGRTGSIRLRPIHSNKRESDKYSRIIKCVIKTFLGIQRSSKGASQDSSKSAHSVDGEEQNLSEGSHVPMSAIEKIVESRTHASQSGQSVNLVIPVVLSHFHAFLHDASNMQHPLWTPYPDLFEAVYCHDDEEIARLFHVSPNEYARSVRK</sequence>
<dbReference type="EMBL" id="LGRX02030310">
    <property type="protein sequence ID" value="KAK3245788.1"/>
    <property type="molecule type" value="Genomic_DNA"/>
</dbReference>
<feature type="region of interest" description="Disordered" evidence="1">
    <location>
        <begin position="954"/>
        <end position="977"/>
    </location>
</feature>
<organism evidence="2 3">
    <name type="scientific">Cymbomonas tetramitiformis</name>
    <dbReference type="NCBI Taxonomy" id="36881"/>
    <lineage>
        <taxon>Eukaryota</taxon>
        <taxon>Viridiplantae</taxon>
        <taxon>Chlorophyta</taxon>
        <taxon>Pyramimonadophyceae</taxon>
        <taxon>Pyramimonadales</taxon>
        <taxon>Pyramimonadaceae</taxon>
        <taxon>Cymbomonas</taxon>
    </lineage>
</organism>
<evidence type="ECO:0000256" key="1">
    <source>
        <dbReference type="SAM" id="MobiDB-lite"/>
    </source>
</evidence>
<reference evidence="2 3" key="1">
    <citation type="journal article" date="2015" name="Genome Biol. Evol.">
        <title>Comparative Genomics of a Bacterivorous Green Alga Reveals Evolutionary Causalities and Consequences of Phago-Mixotrophic Mode of Nutrition.</title>
        <authorList>
            <person name="Burns J.A."/>
            <person name="Paasch A."/>
            <person name="Narechania A."/>
            <person name="Kim E."/>
        </authorList>
    </citation>
    <scope>NUCLEOTIDE SEQUENCE [LARGE SCALE GENOMIC DNA]</scope>
    <source>
        <strain evidence="2 3">PLY_AMNH</strain>
    </source>
</reference>
<gene>
    <name evidence="2" type="ORF">CYMTET_44609</name>
</gene>
<dbReference type="Proteomes" id="UP001190700">
    <property type="component" value="Unassembled WGS sequence"/>
</dbReference>
<evidence type="ECO:0000313" key="2">
    <source>
        <dbReference type="EMBL" id="KAK3245788.1"/>
    </source>
</evidence>
<keyword evidence="3" id="KW-1185">Reference proteome</keyword>
<protein>
    <submittedName>
        <fullName evidence="2">Uncharacterized protein</fullName>
    </submittedName>
</protein>
<dbReference type="AlphaFoldDB" id="A0AAE0BZR8"/>